<evidence type="ECO:0000313" key="12">
    <source>
        <dbReference type="Proteomes" id="UP000000305"/>
    </source>
</evidence>
<evidence type="ECO:0000256" key="8">
    <source>
        <dbReference type="ARBA" id="ARBA00022932"/>
    </source>
</evidence>
<evidence type="ECO:0000256" key="2">
    <source>
        <dbReference type="ARBA" id="ARBA00022723"/>
    </source>
</evidence>
<evidence type="ECO:0000256" key="9">
    <source>
        <dbReference type="ARBA" id="ARBA00023172"/>
    </source>
</evidence>
<proteinExistence type="predicted"/>
<dbReference type="GO" id="GO:0004519">
    <property type="term" value="F:endonuclease activity"/>
    <property type="evidence" value="ECO:0007669"/>
    <property type="project" value="UniProtKB-KW"/>
</dbReference>
<feature type="compositionally biased region" description="Polar residues" evidence="10">
    <location>
        <begin position="28"/>
        <end position="39"/>
    </location>
</feature>
<evidence type="ECO:0000256" key="10">
    <source>
        <dbReference type="SAM" id="MobiDB-lite"/>
    </source>
</evidence>
<evidence type="ECO:0000256" key="1">
    <source>
        <dbReference type="ARBA" id="ARBA00022722"/>
    </source>
</evidence>
<dbReference type="HOGENOM" id="CLU_967275_0_0_1"/>
<dbReference type="GO" id="GO:0015074">
    <property type="term" value="P:DNA integration"/>
    <property type="evidence" value="ECO:0007669"/>
    <property type="project" value="UniProtKB-KW"/>
</dbReference>
<keyword evidence="3" id="KW-0255">Endonuclease</keyword>
<sequence length="288" mass="32265">MEVGQSKELDVVTIFSKPKEWETLQSKPMSTKNGIQTGISTSSPVASSSGTHKHRNHPKDGVREVGGLTIIKRSDTSAGPFCEGCALGKHHRLPFPTGGRKRANRIGELIHSDVRGPMSRPSPKGAKYLIQSFSENLDLKYGPVLEIKLDSKSKRLIIQAPSQVPRNFNLIKLFNSGVNKEVQQHQLVHQEDNTTANMNKMPQQNHAVAIWSNHHHTMIDSDMSFDGDLYAEHFNNPLPQSVFNPMPMENAEWQAAFLLKSSLSTFSMSKLLHHRLSKKMSRELREKG</sequence>
<protein>
    <recommendedName>
        <fullName evidence="13">GAG-pre-integrase domain-containing protein</fullName>
    </recommendedName>
</protein>
<evidence type="ECO:0000256" key="6">
    <source>
        <dbReference type="ARBA" id="ARBA00022908"/>
    </source>
</evidence>
<dbReference type="OrthoDB" id="430476at2759"/>
<reference evidence="11 12" key="1">
    <citation type="journal article" date="2011" name="Science">
        <title>The ecoresponsive genome of Daphnia pulex.</title>
        <authorList>
            <person name="Colbourne J.K."/>
            <person name="Pfrender M.E."/>
            <person name="Gilbert D."/>
            <person name="Thomas W.K."/>
            <person name="Tucker A."/>
            <person name="Oakley T.H."/>
            <person name="Tokishita S."/>
            <person name="Aerts A."/>
            <person name="Arnold G.J."/>
            <person name="Basu M.K."/>
            <person name="Bauer D.J."/>
            <person name="Caceres C.E."/>
            <person name="Carmel L."/>
            <person name="Casola C."/>
            <person name="Choi J.H."/>
            <person name="Detter J.C."/>
            <person name="Dong Q."/>
            <person name="Dusheyko S."/>
            <person name="Eads B.D."/>
            <person name="Frohlich T."/>
            <person name="Geiler-Samerotte K.A."/>
            <person name="Gerlach D."/>
            <person name="Hatcher P."/>
            <person name="Jogdeo S."/>
            <person name="Krijgsveld J."/>
            <person name="Kriventseva E.V."/>
            <person name="Kultz D."/>
            <person name="Laforsch C."/>
            <person name="Lindquist E."/>
            <person name="Lopez J."/>
            <person name="Manak J.R."/>
            <person name="Muller J."/>
            <person name="Pangilinan J."/>
            <person name="Patwardhan R.P."/>
            <person name="Pitluck S."/>
            <person name="Pritham E.J."/>
            <person name="Rechtsteiner A."/>
            <person name="Rho M."/>
            <person name="Rogozin I.B."/>
            <person name="Sakarya O."/>
            <person name="Salamov A."/>
            <person name="Schaack S."/>
            <person name="Shapiro H."/>
            <person name="Shiga Y."/>
            <person name="Skalitzky C."/>
            <person name="Smith Z."/>
            <person name="Souvorov A."/>
            <person name="Sung W."/>
            <person name="Tang Z."/>
            <person name="Tsuchiya D."/>
            <person name="Tu H."/>
            <person name="Vos H."/>
            <person name="Wang M."/>
            <person name="Wolf Y.I."/>
            <person name="Yamagata H."/>
            <person name="Yamada T."/>
            <person name="Ye Y."/>
            <person name="Shaw J.R."/>
            <person name="Andrews J."/>
            <person name="Crease T.J."/>
            <person name="Tang H."/>
            <person name="Lucas S.M."/>
            <person name="Robertson H.M."/>
            <person name="Bork P."/>
            <person name="Koonin E.V."/>
            <person name="Zdobnov E.M."/>
            <person name="Grigoriev I.V."/>
            <person name="Lynch M."/>
            <person name="Boore J.L."/>
        </authorList>
    </citation>
    <scope>NUCLEOTIDE SEQUENCE [LARGE SCALE GENOMIC DNA]</scope>
</reference>
<gene>
    <name evidence="11" type="ORF">DAPPUDRAFT_264088</name>
</gene>
<dbReference type="AlphaFoldDB" id="E9HQV4"/>
<keyword evidence="4" id="KW-0378">Hydrolase</keyword>
<name>E9HQV4_DAPPU</name>
<keyword evidence="8" id="KW-0808">Transferase</keyword>
<dbReference type="GO" id="GO:0016787">
    <property type="term" value="F:hydrolase activity"/>
    <property type="evidence" value="ECO:0007669"/>
    <property type="project" value="UniProtKB-KW"/>
</dbReference>
<evidence type="ECO:0000256" key="3">
    <source>
        <dbReference type="ARBA" id="ARBA00022759"/>
    </source>
</evidence>
<keyword evidence="2" id="KW-0479">Metal-binding</keyword>
<evidence type="ECO:0008006" key="13">
    <source>
        <dbReference type="Google" id="ProtNLM"/>
    </source>
</evidence>
<evidence type="ECO:0000256" key="5">
    <source>
        <dbReference type="ARBA" id="ARBA00022842"/>
    </source>
</evidence>
<keyword evidence="8" id="KW-0239">DNA-directed DNA polymerase</keyword>
<feature type="compositionally biased region" description="Low complexity" evidence="10">
    <location>
        <begin position="40"/>
        <end position="49"/>
    </location>
</feature>
<dbReference type="STRING" id="6669.E9HQV4"/>
<dbReference type="KEGG" id="dpx:DAPPUDRAFT_264088"/>
<keyword evidence="5" id="KW-0460">Magnesium</keyword>
<dbReference type="GO" id="GO:0006310">
    <property type="term" value="P:DNA recombination"/>
    <property type="evidence" value="ECO:0007669"/>
    <property type="project" value="UniProtKB-KW"/>
</dbReference>
<dbReference type="GO" id="GO:0003964">
    <property type="term" value="F:RNA-directed DNA polymerase activity"/>
    <property type="evidence" value="ECO:0007669"/>
    <property type="project" value="UniProtKB-KW"/>
</dbReference>
<dbReference type="PANTHER" id="PTHR42648:SF11">
    <property type="entry name" value="TRANSPOSON TY4-P GAG-POL POLYPROTEIN"/>
    <property type="match status" value="1"/>
</dbReference>
<dbReference type="GO" id="GO:0046872">
    <property type="term" value="F:metal ion binding"/>
    <property type="evidence" value="ECO:0007669"/>
    <property type="project" value="UniProtKB-KW"/>
</dbReference>
<feature type="region of interest" description="Disordered" evidence="10">
    <location>
        <begin position="28"/>
        <end position="62"/>
    </location>
</feature>
<keyword evidence="6" id="KW-0229">DNA integration</keyword>
<organism evidence="11 12">
    <name type="scientific">Daphnia pulex</name>
    <name type="common">Water flea</name>
    <dbReference type="NCBI Taxonomy" id="6669"/>
    <lineage>
        <taxon>Eukaryota</taxon>
        <taxon>Metazoa</taxon>
        <taxon>Ecdysozoa</taxon>
        <taxon>Arthropoda</taxon>
        <taxon>Crustacea</taxon>
        <taxon>Branchiopoda</taxon>
        <taxon>Diplostraca</taxon>
        <taxon>Cladocera</taxon>
        <taxon>Anomopoda</taxon>
        <taxon>Daphniidae</taxon>
        <taxon>Daphnia</taxon>
    </lineage>
</organism>
<keyword evidence="1" id="KW-0540">Nuclease</keyword>
<dbReference type="PANTHER" id="PTHR42648">
    <property type="entry name" value="TRANSPOSASE, PUTATIVE-RELATED"/>
    <property type="match status" value="1"/>
</dbReference>
<keyword evidence="9" id="KW-0233">DNA recombination</keyword>
<keyword evidence="12" id="KW-1185">Reference proteome</keyword>
<accession>E9HQV4</accession>
<dbReference type="EMBL" id="GL732726">
    <property type="protein sequence ID" value="EFX65881.1"/>
    <property type="molecule type" value="Genomic_DNA"/>
</dbReference>
<keyword evidence="7" id="KW-0695">RNA-directed DNA polymerase</keyword>
<dbReference type="Proteomes" id="UP000000305">
    <property type="component" value="Unassembled WGS sequence"/>
</dbReference>
<evidence type="ECO:0000256" key="7">
    <source>
        <dbReference type="ARBA" id="ARBA00022918"/>
    </source>
</evidence>
<dbReference type="InParanoid" id="E9HQV4"/>
<evidence type="ECO:0000256" key="4">
    <source>
        <dbReference type="ARBA" id="ARBA00022801"/>
    </source>
</evidence>
<evidence type="ECO:0000313" key="11">
    <source>
        <dbReference type="EMBL" id="EFX65881.1"/>
    </source>
</evidence>
<dbReference type="InterPro" id="IPR039537">
    <property type="entry name" value="Retrotran_Ty1/copia-like"/>
</dbReference>
<dbReference type="GO" id="GO:0003887">
    <property type="term" value="F:DNA-directed DNA polymerase activity"/>
    <property type="evidence" value="ECO:0007669"/>
    <property type="project" value="UniProtKB-KW"/>
</dbReference>
<keyword evidence="8" id="KW-0548">Nucleotidyltransferase</keyword>